<evidence type="ECO:0008006" key="5">
    <source>
        <dbReference type="Google" id="ProtNLM"/>
    </source>
</evidence>
<dbReference type="EMBL" id="JAKIKU010000006">
    <property type="protein sequence ID" value="MCL1046119.1"/>
    <property type="molecule type" value="Genomic_DNA"/>
</dbReference>
<organism evidence="3 4">
    <name type="scientific">Shewanella electrodiphila</name>
    <dbReference type="NCBI Taxonomy" id="934143"/>
    <lineage>
        <taxon>Bacteria</taxon>
        <taxon>Pseudomonadati</taxon>
        <taxon>Pseudomonadota</taxon>
        <taxon>Gammaproteobacteria</taxon>
        <taxon>Alteromonadales</taxon>
        <taxon>Shewanellaceae</taxon>
        <taxon>Shewanella</taxon>
    </lineage>
</organism>
<feature type="signal peptide" evidence="2">
    <location>
        <begin position="1"/>
        <end position="26"/>
    </location>
</feature>
<keyword evidence="2" id="KW-0732">Signal</keyword>
<proteinExistence type="predicted"/>
<dbReference type="NCBIfam" id="TIGR03806">
    <property type="entry name" value="chp_HNE_0200"/>
    <property type="match status" value="1"/>
</dbReference>
<sequence length="408" mass="45340">MTHYAEIKTNFLIPLLILLLSSVLMACGGSDSNDSNTSTAPSAPSTPATPTTPEQPEGSDDVCQLTNTEVNWQALMSKDCPNLSDYGLFIDPSIPTHAPQEPGRGYQLSTELFSNYASKYRFIYLPESQSMFFNPQQTFSLPIGSVLVKTFALPFDTQLTGTSNEKLIETRLMIHRETGWTALTYQWQQDIASLIIAGANVTHTLNNQGESITFDYHIPSKVECKICHQINEEDISRINPIGLKAHLLNRNIVQENGNKVNQLSFWQDRKMLSGLPELDTVDQSYALDNSEADLTNRAKGYLDINCAHCHNEQGFASISGLRLSYFVDHTSFEYGVCKQPPGWDGGPNGLAYDIVPGNAERSIVHYRQILSSPKDKMPPIGREIIHSEGTELVKRWIDSMSATIATCQ</sequence>
<evidence type="ECO:0000313" key="3">
    <source>
        <dbReference type="EMBL" id="MCL1046119.1"/>
    </source>
</evidence>
<protein>
    <recommendedName>
        <fullName evidence="5">Repeat protein (TIGR03806 family)</fullName>
    </recommendedName>
</protein>
<feature type="chain" id="PRO_5045601988" description="Repeat protein (TIGR03806 family)" evidence="2">
    <location>
        <begin position="27"/>
        <end position="408"/>
    </location>
</feature>
<dbReference type="InterPro" id="IPR022269">
    <property type="entry name" value="SO_2930-like_C"/>
</dbReference>
<gene>
    <name evidence="3" type="ORF">L2737_12370</name>
</gene>
<dbReference type="RefSeq" id="WP_248955910.1">
    <property type="nucleotide sequence ID" value="NZ_JAKIKU010000006.1"/>
</dbReference>
<accession>A0ABT0KR47</accession>
<evidence type="ECO:0000313" key="4">
    <source>
        <dbReference type="Proteomes" id="UP001202134"/>
    </source>
</evidence>
<evidence type="ECO:0000256" key="1">
    <source>
        <dbReference type="SAM" id="MobiDB-lite"/>
    </source>
</evidence>
<reference evidence="3 4" key="1">
    <citation type="submission" date="2022-01" db="EMBL/GenBank/DDBJ databases">
        <title>Whole genome-based taxonomy of the Shewanellaceae.</title>
        <authorList>
            <person name="Martin-Rodriguez A.J."/>
        </authorList>
    </citation>
    <scope>NUCLEOTIDE SEQUENCE [LARGE SCALE GENOMIC DNA]</scope>
    <source>
        <strain evidence="3 4">DSM 24955</strain>
    </source>
</reference>
<evidence type="ECO:0000256" key="2">
    <source>
        <dbReference type="SAM" id="SignalP"/>
    </source>
</evidence>
<dbReference type="Proteomes" id="UP001202134">
    <property type="component" value="Unassembled WGS sequence"/>
</dbReference>
<comment type="caution">
    <text evidence="3">The sequence shown here is derived from an EMBL/GenBank/DDBJ whole genome shotgun (WGS) entry which is preliminary data.</text>
</comment>
<name>A0ABT0KR47_9GAMM</name>
<keyword evidence="4" id="KW-1185">Reference proteome</keyword>
<feature type="region of interest" description="Disordered" evidence="1">
    <location>
        <begin position="30"/>
        <end position="61"/>
    </location>
</feature>
<feature type="compositionally biased region" description="Low complexity" evidence="1">
    <location>
        <begin position="37"/>
        <end position="52"/>
    </location>
</feature>